<dbReference type="PANTHER" id="PTHR33087">
    <property type="entry name" value="OS07G0539200 PROTEIN"/>
    <property type="match status" value="1"/>
</dbReference>
<dbReference type="PROSITE" id="PS51257">
    <property type="entry name" value="PROKAR_LIPOPROTEIN"/>
    <property type="match status" value="1"/>
</dbReference>
<dbReference type="InterPro" id="IPR053253">
    <property type="entry name" value="Sex_diff_modulator"/>
</dbReference>
<accession>A0A6G1C6Z8</accession>
<sequence length="224" mass="25683">MERKEAWLKEHSLLASVLGSCLSVSPGKLVEAIRNHAGMCDHNFRVVVTSTDDFLITFRHLRDRNTVFRRLHDIFCNEVPISFKLWSRRSWWPSSELSFFTKILLDGLLMHMWEQEVVRNLVNKLDGELVELIPTKDACCLGLFSWFKKPLDLLQLIDVEVLEKASAGGPRREGTSSLTPSAPRAKPTLVYCFIIHVEEVIDPTPLYTSDIFPDDNFDDNDVVH</sequence>
<proteinExistence type="predicted"/>
<reference evidence="1 2" key="1">
    <citation type="submission" date="2019-11" db="EMBL/GenBank/DDBJ databases">
        <title>Whole genome sequence of Oryza granulata.</title>
        <authorList>
            <person name="Li W."/>
        </authorList>
    </citation>
    <scope>NUCLEOTIDE SEQUENCE [LARGE SCALE GENOMIC DNA]</scope>
    <source>
        <strain evidence="2">cv. Menghai</strain>
        <tissue evidence="1">Leaf</tissue>
    </source>
</reference>
<keyword evidence="2" id="KW-1185">Reference proteome</keyword>
<name>A0A6G1C6Z8_9ORYZ</name>
<dbReference type="AlphaFoldDB" id="A0A6G1C6Z8"/>
<protein>
    <recommendedName>
        <fullName evidence="3">DUF4283 domain-containing protein</fullName>
    </recommendedName>
</protein>
<evidence type="ECO:0000313" key="2">
    <source>
        <dbReference type="Proteomes" id="UP000479710"/>
    </source>
</evidence>
<evidence type="ECO:0000313" key="1">
    <source>
        <dbReference type="EMBL" id="KAF0896238.1"/>
    </source>
</evidence>
<dbReference type="OrthoDB" id="694475at2759"/>
<comment type="caution">
    <text evidence="1">The sequence shown here is derived from an EMBL/GenBank/DDBJ whole genome shotgun (WGS) entry which is preliminary data.</text>
</comment>
<dbReference type="PANTHER" id="PTHR33087:SF46">
    <property type="entry name" value="OS07G0539200 PROTEIN"/>
    <property type="match status" value="1"/>
</dbReference>
<dbReference type="Proteomes" id="UP000479710">
    <property type="component" value="Unassembled WGS sequence"/>
</dbReference>
<dbReference type="EMBL" id="SPHZ02000010">
    <property type="protein sequence ID" value="KAF0896238.1"/>
    <property type="molecule type" value="Genomic_DNA"/>
</dbReference>
<gene>
    <name evidence="1" type="ORF">E2562_019720</name>
</gene>
<evidence type="ECO:0008006" key="3">
    <source>
        <dbReference type="Google" id="ProtNLM"/>
    </source>
</evidence>
<organism evidence="1 2">
    <name type="scientific">Oryza meyeriana var. granulata</name>
    <dbReference type="NCBI Taxonomy" id="110450"/>
    <lineage>
        <taxon>Eukaryota</taxon>
        <taxon>Viridiplantae</taxon>
        <taxon>Streptophyta</taxon>
        <taxon>Embryophyta</taxon>
        <taxon>Tracheophyta</taxon>
        <taxon>Spermatophyta</taxon>
        <taxon>Magnoliopsida</taxon>
        <taxon>Liliopsida</taxon>
        <taxon>Poales</taxon>
        <taxon>Poaceae</taxon>
        <taxon>BOP clade</taxon>
        <taxon>Oryzoideae</taxon>
        <taxon>Oryzeae</taxon>
        <taxon>Oryzinae</taxon>
        <taxon>Oryza</taxon>
        <taxon>Oryza meyeriana</taxon>
    </lineage>
</organism>